<name>A0ABS2JXN9_9GAMM</name>
<evidence type="ECO:0000313" key="1">
    <source>
        <dbReference type="EMBL" id="MBM7123765.1"/>
    </source>
</evidence>
<sequence>MKGPAHCATCDAVCCRLVVILESEDKIPVHLTTQLAQGPHAMAHGEDGWCVALDRTHMNCSIYENRPAVCRRFAMGGPYCKAIRADYEEQCARGTEIISK</sequence>
<dbReference type="InterPro" id="IPR005358">
    <property type="entry name" value="Puta_zinc/iron-chelating_dom"/>
</dbReference>
<keyword evidence="2" id="KW-1185">Reference proteome</keyword>
<dbReference type="Proteomes" id="UP001430149">
    <property type="component" value="Unassembled WGS sequence"/>
</dbReference>
<protein>
    <submittedName>
        <fullName evidence="1">YkgJ family cysteine cluster protein</fullName>
    </submittedName>
</protein>
<organism evidence="1 2">
    <name type="scientific">Dyella flava</name>
    <dbReference type="NCBI Taxonomy" id="1920170"/>
    <lineage>
        <taxon>Bacteria</taxon>
        <taxon>Pseudomonadati</taxon>
        <taxon>Pseudomonadota</taxon>
        <taxon>Gammaproteobacteria</taxon>
        <taxon>Lysobacterales</taxon>
        <taxon>Rhodanobacteraceae</taxon>
        <taxon>Dyella</taxon>
    </lineage>
</organism>
<dbReference type="Pfam" id="PF03692">
    <property type="entry name" value="CxxCxxCC"/>
    <property type="match status" value="1"/>
</dbReference>
<accession>A0ABS2JXN9</accession>
<gene>
    <name evidence="1" type="ORF">ISP19_00115</name>
</gene>
<reference evidence="1" key="1">
    <citation type="submission" date="2020-10" db="EMBL/GenBank/DDBJ databases">
        <title>Phylogeny of dyella-like bacteria.</title>
        <authorList>
            <person name="Fu J."/>
        </authorList>
    </citation>
    <scope>NUCLEOTIDE SEQUENCE</scope>
    <source>
        <strain evidence="1">DHOC52</strain>
    </source>
</reference>
<dbReference type="EMBL" id="JADIKE010000015">
    <property type="protein sequence ID" value="MBM7123765.1"/>
    <property type="molecule type" value="Genomic_DNA"/>
</dbReference>
<evidence type="ECO:0000313" key="2">
    <source>
        <dbReference type="Proteomes" id="UP001430149"/>
    </source>
</evidence>
<proteinExistence type="predicted"/>
<comment type="caution">
    <text evidence="1">The sequence shown here is derived from an EMBL/GenBank/DDBJ whole genome shotgun (WGS) entry which is preliminary data.</text>
</comment>
<dbReference type="RefSeq" id="WP_204678204.1">
    <property type="nucleotide sequence ID" value="NZ_BSNR01000027.1"/>
</dbReference>